<evidence type="ECO:0000313" key="4">
    <source>
        <dbReference type="Proteomes" id="UP001595457"/>
    </source>
</evidence>
<evidence type="ECO:0000313" key="3">
    <source>
        <dbReference type="EMBL" id="MFC2974036.1"/>
    </source>
</evidence>
<dbReference type="InterPro" id="IPR001466">
    <property type="entry name" value="Beta-lactam-related"/>
</dbReference>
<organism evidence="3 4">
    <name type="scientific">Azotobacter bryophylli</name>
    <dbReference type="NCBI Taxonomy" id="1986537"/>
    <lineage>
        <taxon>Bacteria</taxon>
        <taxon>Pseudomonadati</taxon>
        <taxon>Pseudomonadota</taxon>
        <taxon>Gammaproteobacteria</taxon>
        <taxon>Pseudomonadales</taxon>
        <taxon>Pseudomonadaceae</taxon>
        <taxon>Azotobacter</taxon>
    </lineage>
</organism>
<keyword evidence="1" id="KW-0732">Signal</keyword>
<dbReference type="RefSeq" id="WP_377815997.1">
    <property type="nucleotide sequence ID" value="NZ_JBHRSJ010000034.1"/>
</dbReference>
<evidence type="ECO:0000259" key="2">
    <source>
        <dbReference type="Pfam" id="PF00144"/>
    </source>
</evidence>
<dbReference type="InterPro" id="IPR012338">
    <property type="entry name" value="Beta-lactam/transpept-like"/>
</dbReference>
<reference evidence="4" key="1">
    <citation type="journal article" date="2019" name="Int. J. Syst. Evol. Microbiol.">
        <title>The Global Catalogue of Microorganisms (GCM) 10K type strain sequencing project: providing services to taxonomists for standard genome sequencing and annotation.</title>
        <authorList>
            <consortium name="The Broad Institute Genomics Platform"/>
            <consortium name="The Broad Institute Genome Sequencing Center for Infectious Disease"/>
            <person name="Wu L."/>
            <person name="Ma J."/>
        </authorList>
    </citation>
    <scope>NUCLEOTIDE SEQUENCE [LARGE SCALE GENOMIC DNA]</scope>
    <source>
        <strain evidence="4">KCTC 62195</strain>
    </source>
</reference>
<dbReference type="PANTHER" id="PTHR43283:SF7">
    <property type="entry name" value="BETA-LACTAMASE-RELATED DOMAIN-CONTAINING PROTEIN"/>
    <property type="match status" value="1"/>
</dbReference>
<feature type="domain" description="Beta-lactamase-related" evidence="2">
    <location>
        <begin position="55"/>
        <end position="359"/>
    </location>
</feature>
<dbReference type="InterPro" id="IPR050789">
    <property type="entry name" value="Diverse_Enzym_Activities"/>
</dbReference>
<comment type="caution">
    <text evidence="3">The sequence shown here is derived from an EMBL/GenBank/DDBJ whole genome shotgun (WGS) entry which is preliminary data.</text>
</comment>
<feature type="chain" id="PRO_5045533945" evidence="1">
    <location>
        <begin position="24"/>
        <end position="368"/>
    </location>
</feature>
<feature type="signal peptide" evidence="1">
    <location>
        <begin position="1"/>
        <end position="23"/>
    </location>
</feature>
<sequence length="368" mass="40357">MPFILFPLLLLAVCLGFAGTAAAETWPDADWPVQPAAPSAAVAAFENYAFPPRDDVERRGVRSDAVVVIRDGVLVYERYAGPTGAASPHLVWSVSKSLLSCLLGVAYGEGRFRLDDPVARYYPPFAAHPDILLRHLLTWTSGLAWTEDYESAPLTSSVLAMLYTRGRQDMGAFVAGHAAAVAPGTRFSYSSGDSNALAAALKGMLGAEEYADYPWRAFFEPLGITSAVWERDATGTFVGSAYAYLSARDLARVGLLMLRDGRWRERQLLPREWVEFNRMPVPVYRPQGSGAVPGGHWWLNRAVAGAAPPWPDAPEGTFAALGHWGQALYVLPEDGLVIVRFADDRDPSYRHNDFLRLARAAFGRREEP</sequence>
<dbReference type="SUPFAM" id="SSF56601">
    <property type="entry name" value="beta-lactamase/transpeptidase-like"/>
    <property type="match status" value="1"/>
</dbReference>
<dbReference type="EMBL" id="JBHRSJ010000034">
    <property type="protein sequence ID" value="MFC2974036.1"/>
    <property type="molecule type" value="Genomic_DNA"/>
</dbReference>
<dbReference type="PANTHER" id="PTHR43283">
    <property type="entry name" value="BETA-LACTAMASE-RELATED"/>
    <property type="match status" value="1"/>
</dbReference>
<protein>
    <submittedName>
        <fullName evidence="3">Serine hydrolase domain-containing protein</fullName>
        <ecNumber evidence="3">3.-.-.-</ecNumber>
    </submittedName>
</protein>
<evidence type="ECO:0000256" key="1">
    <source>
        <dbReference type="SAM" id="SignalP"/>
    </source>
</evidence>
<keyword evidence="3" id="KW-0378">Hydrolase</keyword>
<dbReference type="Proteomes" id="UP001595457">
    <property type="component" value="Unassembled WGS sequence"/>
</dbReference>
<dbReference type="Pfam" id="PF00144">
    <property type="entry name" value="Beta-lactamase"/>
    <property type="match status" value="1"/>
</dbReference>
<dbReference type="EC" id="3.-.-.-" evidence="3"/>
<dbReference type="GO" id="GO:0016787">
    <property type="term" value="F:hydrolase activity"/>
    <property type="evidence" value="ECO:0007669"/>
    <property type="project" value="UniProtKB-KW"/>
</dbReference>
<gene>
    <name evidence="3" type="ORF">ACFOJE_17680</name>
</gene>
<keyword evidence="4" id="KW-1185">Reference proteome</keyword>
<name>A0ABV7AZA3_9GAMM</name>
<accession>A0ABV7AZA3</accession>
<proteinExistence type="predicted"/>
<dbReference type="Gene3D" id="3.40.710.10">
    <property type="entry name" value="DD-peptidase/beta-lactamase superfamily"/>
    <property type="match status" value="1"/>
</dbReference>